<sequence>MGELGEVTEYLYWSERRVSRLARENGIGQAARRSLAVKADVGVAGPHIQVESGNRGGELTLNEKADRIEAAVGRRAMEDIAGPPGVQFAKGRTGVSVSQFVGAEERPGMMFHIRTPNSAGRLVDVILFGSMDNVPEYVQKADVLEDGWTSSSAPFIEEFLASNGERCDCYDFPDGASYMAVDALQIALHQGSTTPQLGSGTVLEHRGYTLGRAGDAEWFARIYLDVEIDPDRWDLTAAERTERVLIGAPLWIRRPLGAPAFQPRRAWRLPRW</sequence>
<dbReference type="RefSeq" id="WP_344671815.1">
    <property type="nucleotide sequence ID" value="NZ_BAAAQN010000093.1"/>
</dbReference>
<dbReference type="EMBL" id="BAAAQN010000093">
    <property type="protein sequence ID" value="GAA2063827.1"/>
    <property type="molecule type" value="Genomic_DNA"/>
</dbReference>
<keyword evidence="2" id="KW-1185">Reference proteome</keyword>
<gene>
    <name evidence="1" type="ORF">GCM10009839_89060</name>
</gene>
<organism evidence="1 2">
    <name type="scientific">Catenulispora yoronensis</name>
    <dbReference type="NCBI Taxonomy" id="450799"/>
    <lineage>
        <taxon>Bacteria</taxon>
        <taxon>Bacillati</taxon>
        <taxon>Actinomycetota</taxon>
        <taxon>Actinomycetes</taxon>
        <taxon>Catenulisporales</taxon>
        <taxon>Catenulisporaceae</taxon>
        <taxon>Catenulispora</taxon>
    </lineage>
</organism>
<proteinExistence type="predicted"/>
<dbReference type="InterPro" id="IPR054284">
    <property type="entry name" value="DUF7019"/>
</dbReference>
<dbReference type="Proteomes" id="UP001500751">
    <property type="component" value="Unassembled WGS sequence"/>
</dbReference>
<reference evidence="2" key="1">
    <citation type="journal article" date="2019" name="Int. J. Syst. Evol. Microbiol.">
        <title>The Global Catalogue of Microorganisms (GCM) 10K type strain sequencing project: providing services to taxonomists for standard genome sequencing and annotation.</title>
        <authorList>
            <consortium name="The Broad Institute Genomics Platform"/>
            <consortium name="The Broad Institute Genome Sequencing Center for Infectious Disease"/>
            <person name="Wu L."/>
            <person name="Ma J."/>
        </authorList>
    </citation>
    <scope>NUCLEOTIDE SEQUENCE [LARGE SCALE GENOMIC DNA]</scope>
    <source>
        <strain evidence="2">JCM 16014</strain>
    </source>
</reference>
<protein>
    <submittedName>
        <fullName evidence="1">Uncharacterized protein</fullName>
    </submittedName>
</protein>
<name>A0ABP5H3S8_9ACTN</name>
<dbReference type="Pfam" id="PF22880">
    <property type="entry name" value="DUF7019"/>
    <property type="match status" value="1"/>
</dbReference>
<accession>A0ABP5H3S8</accession>
<evidence type="ECO:0000313" key="2">
    <source>
        <dbReference type="Proteomes" id="UP001500751"/>
    </source>
</evidence>
<comment type="caution">
    <text evidence="1">The sequence shown here is derived from an EMBL/GenBank/DDBJ whole genome shotgun (WGS) entry which is preliminary data.</text>
</comment>
<evidence type="ECO:0000313" key="1">
    <source>
        <dbReference type="EMBL" id="GAA2063827.1"/>
    </source>
</evidence>